<reference evidence="1" key="1">
    <citation type="thesis" date="2021" institute="BYU ScholarsArchive" country="Provo, UT, USA">
        <title>Applications of and Algorithms for Genome Assembly and Genomic Analyses with an Emphasis on Marine Teleosts.</title>
        <authorList>
            <person name="Pickett B.D."/>
        </authorList>
    </citation>
    <scope>NUCLEOTIDE SEQUENCE</scope>
    <source>
        <strain evidence="1">HI-2016</strain>
    </source>
</reference>
<dbReference type="OrthoDB" id="9803478at2759"/>
<organism evidence="1 2">
    <name type="scientific">Albula glossodonta</name>
    <name type="common">roundjaw bonefish</name>
    <dbReference type="NCBI Taxonomy" id="121402"/>
    <lineage>
        <taxon>Eukaryota</taxon>
        <taxon>Metazoa</taxon>
        <taxon>Chordata</taxon>
        <taxon>Craniata</taxon>
        <taxon>Vertebrata</taxon>
        <taxon>Euteleostomi</taxon>
        <taxon>Actinopterygii</taxon>
        <taxon>Neopterygii</taxon>
        <taxon>Teleostei</taxon>
        <taxon>Albuliformes</taxon>
        <taxon>Albulidae</taxon>
        <taxon>Albula</taxon>
    </lineage>
</organism>
<dbReference type="EMBL" id="JAFBMS010000067">
    <property type="protein sequence ID" value="KAG9338456.1"/>
    <property type="molecule type" value="Genomic_DNA"/>
</dbReference>
<sequence length="93" mass="9960">MELSDSAVYYCALRPTVTVDSFEDSVMSLNSTVHASEGSSVILSCNYTSSGAATLYTGIANIPDPNLNFSSSSLKALSQYRTLLLHIPACLYN</sequence>
<evidence type="ECO:0000313" key="2">
    <source>
        <dbReference type="Proteomes" id="UP000824540"/>
    </source>
</evidence>
<evidence type="ECO:0000313" key="1">
    <source>
        <dbReference type="EMBL" id="KAG9338456.1"/>
    </source>
</evidence>
<accession>A0A8T2NFC6</accession>
<keyword evidence="2" id="KW-1185">Reference proteome</keyword>
<evidence type="ECO:0008006" key="3">
    <source>
        <dbReference type="Google" id="ProtNLM"/>
    </source>
</evidence>
<dbReference type="AlphaFoldDB" id="A0A8T2NFC6"/>
<dbReference type="Proteomes" id="UP000824540">
    <property type="component" value="Unassembled WGS sequence"/>
</dbReference>
<proteinExistence type="predicted"/>
<comment type="caution">
    <text evidence="1">The sequence shown here is derived from an EMBL/GenBank/DDBJ whole genome shotgun (WGS) entry which is preliminary data.</text>
</comment>
<name>A0A8T2NFC6_9TELE</name>
<gene>
    <name evidence="1" type="ORF">JZ751_025860</name>
</gene>
<protein>
    <recommendedName>
        <fullName evidence="3">Ig-like domain-containing protein</fullName>
    </recommendedName>
</protein>